<keyword evidence="2" id="KW-1185">Reference proteome</keyword>
<reference evidence="1 2" key="1">
    <citation type="submission" date="2023-06" db="EMBL/GenBank/DDBJ databases">
        <title>Black Yeasts Isolated from many extreme environments.</title>
        <authorList>
            <person name="Coleine C."/>
            <person name="Stajich J.E."/>
            <person name="Selbmann L."/>
        </authorList>
    </citation>
    <scope>NUCLEOTIDE SEQUENCE [LARGE SCALE GENOMIC DNA]</scope>
    <source>
        <strain evidence="1 2">CCFEE 5887</strain>
    </source>
</reference>
<dbReference type="Proteomes" id="UP001345827">
    <property type="component" value="Unassembled WGS sequence"/>
</dbReference>
<organism evidence="1 2">
    <name type="scientific">Vermiconidia calcicola</name>
    <dbReference type="NCBI Taxonomy" id="1690605"/>
    <lineage>
        <taxon>Eukaryota</taxon>
        <taxon>Fungi</taxon>
        <taxon>Dikarya</taxon>
        <taxon>Ascomycota</taxon>
        <taxon>Pezizomycotina</taxon>
        <taxon>Dothideomycetes</taxon>
        <taxon>Dothideomycetidae</taxon>
        <taxon>Mycosphaerellales</taxon>
        <taxon>Extremaceae</taxon>
        <taxon>Vermiconidia</taxon>
    </lineage>
</organism>
<evidence type="ECO:0000313" key="1">
    <source>
        <dbReference type="EMBL" id="KAK5538751.1"/>
    </source>
</evidence>
<sequence>MVSDIVMRSMDSLIQAHAVAQGLPEEAEPLFSWAAEFLTLELELNKVANSILLTDIRGKEELAGKYDAYGEQALHLGRDLSDYYGDIMVYFEALSLNMEYFGRVIGERSTPFGIVLSWFDRTSLLDHLNHYLDFVEQVTDDLTRKADSCRNQVRHFGETWGIIQVAHNIRLKELGGSDRGFWDWLPTLLQSRRHTQSIQDRITLVEIGRTYHEPVYDGITRIIQIIEDTRAHVHAARRIAQGESRWQRWHNASALVGTINQHVNSLHKLSSRMASAGQLLIPISKLRNPRRL</sequence>
<name>A0AAV9QAQ9_9PEZI</name>
<protein>
    <submittedName>
        <fullName evidence="1">Uncharacterized protein</fullName>
    </submittedName>
</protein>
<proteinExistence type="predicted"/>
<dbReference type="AlphaFoldDB" id="A0AAV9QAQ9"/>
<comment type="caution">
    <text evidence="1">The sequence shown here is derived from an EMBL/GenBank/DDBJ whole genome shotgun (WGS) entry which is preliminary data.</text>
</comment>
<gene>
    <name evidence="1" type="ORF">LTR25_004294</name>
</gene>
<accession>A0AAV9QAQ9</accession>
<dbReference type="EMBL" id="JAXLQG010000006">
    <property type="protein sequence ID" value="KAK5538751.1"/>
    <property type="molecule type" value="Genomic_DNA"/>
</dbReference>
<evidence type="ECO:0000313" key="2">
    <source>
        <dbReference type="Proteomes" id="UP001345827"/>
    </source>
</evidence>